<accession>A0A4Y5YAY5</accession>
<dbReference type="SUPFAM" id="SSF52833">
    <property type="entry name" value="Thioredoxin-like"/>
    <property type="match status" value="1"/>
</dbReference>
<keyword evidence="6" id="KW-1185">Reference proteome</keyword>
<dbReference type="Gene3D" id="3.40.30.10">
    <property type="entry name" value="Glutaredoxin"/>
    <property type="match status" value="1"/>
</dbReference>
<dbReference type="GO" id="GO:0046872">
    <property type="term" value="F:metal ion binding"/>
    <property type="evidence" value="ECO:0007669"/>
    <property type="project" value="UniProtKB-KW"/>
</dbReference>
<feature type="disulfide bond" description="Redox-active" evidence="3">
    <location>
        <begin position="77"/>
        <end position="81"/>
    </location>
</feature>
<keyword evidence="2" id="KW-0479">Metal-binding</keyword>
<protein>
    <recommendedName>
        <fullName evidence="7">SCO family protein</fullName>
    </recommendedName>
</protein>
<comment type="similarity">
    <text evidence="1">Belongs to the SCO1/2 family.</text>
</comment>
<sequence>MKLSKIFIASILILLAVSLIPILMLLNQWGAGSQSYGITTSDSQQIRFRWQDVNQQVHHYPASVGTYTYLFLAFLSCSEICPIRIKQLDQLEQRIEQDALLAKVDIQFIFVTIDPDNDSFAVRQAMIDGRSKRFVSASLVEEDLYSLEFLLSDNINRELTTISHVGNLFLLAPNGNIERIYTAKQLSIPKMLIDLNHIISAQL</sequence>
<dbReference type="RefSeq" id="WP_140233095.1">
    <property type="nucleotide sequence ID" value="NZ_CP041036.1"/>
</dbReference>
<keyword evidence="4" id="KW-1133">Transmembrane helix</keyword>
<dbReference type="Proteomes" id="UP000319809">
    <property type="component" value="Chromosome"/>
</dbReference>
<name>A0A4Y5YAY5_9GAMM</name>
<evidence type="ECO:0000256" key="1">
    <source>
        <dbReference type="ARBA" id="ARBA00010996"/>
    </source>
</evidence>
<evidence type="ECO:0000313" key="5">
    <source>
        <dbReference type="EMBL" id="QDE29759.1"/>
    </source>
</evidence>
<evidence type="ECO:0000313" key="6">
    <source>
        <dbReference type="Proteomes" id="UP000319809"/>
    </source>
</evidence>
<feature type="binding site" evidence="2">
    <location>
        <position position="164"/>
    </location>
    <ligand>
        <name>Cu cation</name>
        <dbReference type="ChEBI" id="CHEBI:23378"/>
    </ligand>
</feature>
<dbReference type="AlphaFoldDB" id="A0A4Y5YAY5"/>
<proteinExistence type="inferred from homology"/>
<evidence type="ECO:0008006" key="7">
    <source>
        <dbReference type="Google" id="ProtNLM"/>
    </source>
</evidence>
<reference evidence="5 6" key="1">
    <citation type="submission" date="2019-06" db="EMBL/GenBank/DDBJ databases">
        <title>The genome of Shewanella sp. SM1901.</title>
        <authorList>
            <person name="Cha Q."/>
        </authorList>
    </citation>
    <scope>NUCLEOTIDE SEQUENCE [LARGE SCALE GENOMIC DNA]</scope>
    <source>
        <strain evidence="5 6">SM1901</strain>
    </source>
</reference>
<dbReference type="KEGG" id="spol:FH971_01505"/>
<organism evidence="5 6">
    <name type="scientific">Shewanella polaris</name>
    <dbReference type="NCBI Taxonomy" id="2588449"/>
    <lineage>
        <taxon>Bacteria</taxon>
        <taxon>Pseudomonadati</taxon>
        <taxon>Pseudomonadota</taxon>
        <taxon>Gammaproteobacteria</taxon>
        <taxon>Alteromonadales</taxon>
        <taxon>Shewanellaceae</taxon>
        <taxon>Shewanella</taxon>
    </lineage>
</organism>
<keyword evidence="3" id="KW-1015">Disulfide bond</keyword>
<dbReference type="InterPro" id="IPR003782">
    <property type="entry name" value="SCO1/SenC"/>
</dbReference>
<evidence type="ECO:0000256" key="3">
    <source>
        <dbReference type="PIRSR" id="PIRSR603782-2"/>
    </source>
</evidence>
<dbReference type="Pfam" id="PF02630">
    <property type="entry name" value="SCO1-SenC"/>
    <property type="match status" value="1"/>
</dbReference>
<feature type="transmembrane region" description="Helical" evidence="4">
    <location>
        <begin position="6"/>
        <end position="26"/>
    </location>
</feature>
<evidence type="ECO:0000256" key="2">
    <source>
        <dbReference type="PIRSR" id="PIRSR603782-1"/>
    </source>
</evidence>
<keyword evidence="2" id="KW-0186">Copper</keyword>
<keyword evidence="4" id="KW-0812">Transmembrane</keyword>
<evidence type="ECO:0000256" key="4">
    <source>
        <dbReference type="SAM" id="Phobius"/>
    </source>
</evidence>
<feature type="binding site" evidence="2">
    <location>
        <position position="81"/>
    </location>
    <ligand>
        <name>Cu cation</name>
        <dbReference type="ChEBI" id="CHEBI:23378"/>
    </ligand>
</feature>
<feature type="binding site" evidence="2">
    <location>
        <position position="77"/>
    </location>
    <ligand>
        <name>Cu cation</name>
        <dbReference type="ChEBI" id="CHEBI:23378"/>
    </ligand>
</feature>
<keyword evidence="4" id="KW-0472">Membrane</keyword>
<dbReference type="InterPro" id="IPR036249">
    <property type="entry name" value="Thioredoxin-like_sf"/>
</dbReference>
<dbReference type="EMBL" id="CP041036">
    <property type="protein sequence ID" value="QDE29759.1"/>
    <property type="molecule type" value="Genomic_DNA"/>
</dbReference>
<gene>
    <name evidence="5" type="ORF">FH971_01505</name>
</gene>